<reference evidence="2 3" key="1">
    <citation type="submission" date="2016-07" db="EMBL/GenBank/DDBJ databases">
        <title>Multiple horizontal gene transfer events from other fungi enriched the ability of initially mycotrophic Trichoderma (Ascomycota) to feed on dead plant biomass.</title>
        <authorList>
            <consortium name="DOE Joint Genome Institute"/>
            <person name="Aerts A."/>
            <person name="Atanasova L."/>
            <person name="Chenthamara K."/>
            <person name="Zhang J."/>
            <person name="Grujic M."/>
            <person name="Henrissat B."/>
            <person name="Kuo A."/>
            <person name="Salamov A."/>
            <person name="Lipzen A."/>
            <person name="Labutti K."/>
            <person name="Barry K."/>
            <person name="Miao Y."/>
            <person name="Rahimi M.J."/>
            <person name="Shen Q."/>
            <person name="Grigoriev I.V."/>
            <person name="Kubicek C.P."/>
            <person name="Druzhinina I.S."/>
        </authorList>
    </citation>
    <scope>NUCLEOTIDE SEQUENCE [LARGE SCALE GENOMIC DNA]</scope>
    <source>
        <strain evidence="2 3">CBS 226.95</strain>
    </source>
</reference>
<evidence type="ECO:0000313" key="3">
    <source>
        <dbReference type="Proteomes" id="UP000241690"/>
    </source>
</evidence>
<proteinExistence type="predicted"/>
<name>A0A2T4AEQ2_TRIHA</name>
<accession>A0A2T4AEQ2</accession>
<dbReference type="EMBL" id="KZ679679">
    <property type="protein sequence ID" value="PTB55557.1"/>
    <property type="molecule type" value="Genomic_DNA"/>
</dbReference>
<protein>
    <submittedName>
        <fullName evidence="2">Uncharacterized protein</fullName>
    </submittedName>
</protein>
<gene>
    <name evidence="2" type="ORF">M431DRAFT_507232</name>
</gene>
<feature type="region of interest" description="Disordered" evidence="1">
    <location>
        <begin position="40"/>
        <end position="86"/>
    </location>
</feature>
<evidence type="ECO:0000256" key="1">
    <source>
        <dbReference type="SAM" id="MobiDB-lite"/>
    </source>
</evidence>
<dbReference type="Proteomes" id="UP000241690">
    <property type="component" value="Unassembled WGS sequence"/>
</dbReference>
<dbReference type="AlphaFoldDB" id="A0A2T4AEQ2"/>
<sequence>MNNTPVCYTSSLSTTQIGKYINPFFSKPKNQYHIPTQTIQAWLSQQTHPQHPSHQRPQAPQPKHNVTSTPTQTKSHPPPPLPSIIPITKSSHEAKRLSLLVRGTHHAQSDWSSFTHGGTENREKKNLTSAAFCRECC</sequence>
<feature type="compositionally biased region" description="Low complexity" evidence="1">
    <location>
        <begin position="45"/>
        <end position="75"/>
    </location>
</feature>
<evidence type="ECO:0000313" key="2">
    <source>
        <dbReference type="EMBL" id="PTB55557.1"/>
    </source>
</evidence>
<keyword evidence="3" id="KW-1185">Reference proteome</keyword>
<dbReference type="GeneID" id="36627505"/>
<dbReference type="RefSeq" id="XP_024775234.1">
    <property type="nucleotide sequence ID" value="XM_024918936.1"/>
</dbReference>
<organism evidence="2 3">
    <name type="scientific">Trichoderma harzianum CBS 226.95</name>
    <dbReference type="NCBI Taxonomy" id="983964"/>
    <lineage>
        <taxon>Eukaryota</taxon>
        <taxon>Fungi</taxon>
        <taxon>Dikarya</taxon>
        <taxon>Ascomycota</taxon>
        <taxon>Pezizomycotina</taxon>
        <taxon>Sordariomycetes</taxon>
        <taxon>Hypocreomycetidae</taxon>
        <taxon>Hypocreales</taxon>
        <taxon>Hypocreaceae</taxon>
        <taxon>Trichoderma</taxon>
    </lineage>
</organism>